<dbReference type="PROSITE" id="PS51384">
    <property type="entry name" value="FAD_FR"/>
    <property type="match status" value="1"/>
</dbReference>
<keyword evidence="6" id="KW-0349">Heme</keyword>
<feature type="domain" description="Globin" evidence="15">
    <location>
        <begin position="1"/>
        <end position="141"/>
    </location>
</feature>
<evidence type="ECO:0000256" key="12">
    <source>
        <dbReference type="ARBA" id="ARBA00023027"/>
    </source>
</evidence>
<dbReference type="InterPro" id="IPR017938">
    <property type="entry name" value="Riboflavin_synthase-like_b-brl"/>
</dbReference>
<proteinExistence type="inferred from homology"/>
<dbReference type="EC" id="1.14.12.17" evidence="4"/>
<comment type="similarity">
    <text evidence="3">In the C-terminal section; belongs to the flavoprotein pyridine nucleotide cytochrome reductase family.</text>
</comment>
<dbReference type="InterPro" id="IPR012292">
    <property type="entry name" value="Globin/Proto"/>
</dbReference>
<accession>A0AAF0JFR7</accession>
<evidence type="ECO:0000256" key="3">
    <source>
        <dbReference type="ARBA" id="ARBA00006401"/>
    </source>
</evidence>
<dbReference type="GO" id="GO:0071949">
    <property type="term" value="F:FAD binding"/>
    <property type="evidence" value="ECO:0007669"/>
    <property type="project" value="TreeGrafter"/>
</dbReference>
<dbReference type="AlphaFoldDB" id="A0AAF0JFR7"/>
<evidence type="ECO:0000256" key="11">
    <source>
        <dbReference type="ARBA" id="ARBA00023004"/>
    </source>
</evidence>
<keyword evidence="18" id="KW-1185">Reference proteome</keyword>
<keyword evidence="8" id="KW-0479">Metal-binding</keyword>
<evidence type="ECO:0000313" key="18">
    <source>
        <dbReference type="Proteomes" id="UP001214628"/>
    </source>
</evidence>
<dbReference type="EMBL" id="CP118380">
    <property type="protein sequence ID" value="WFD45013.1"/>
    <property type="molecule type" value="Genomic_DNA"/>
</dbReference>
<dbReference type="InterPro" id="IPR001433">
    <property type="entry name" value="OxRdtase_FAD/NAD-bd"/>
</dbReference>
<dbReference type="SUPFAM" id="SSF46458">
    <property type="entry name" value="Globin-like"/>
    <property type="match status" value="1"/>
</dbReference>
<evidence type="ECO:0000256" key="1">
    <source>
        <dbReference type="ARBA" id="ARBA00001970"/>
    </source>
</evidence>
<keyword evidence="7" id="KW-0285">Flavoprotein</keyword>
<evidence type="ECO:0000313" key="17">
    <source>
        <dbReference type="EMBL" id="WFD45013.1"/>
    </source>
</evidence>
<dbReference type="GO" id="GO:0071500">
    <property type="term" value="P:cellular response to nitrosative stress"/>
    <property type="evidence" value="ECO:0007669"/>
    <property type="project" value="TreeGrafter"/>
</dbReference>
<evidence type="ECO:0000256" key="2">
    <source>
        <dbReference type="ARBA" id="ARBA00001974"/>
    </source>
</evidence>
<reference evidence="17" key="1">
    <citation type="submission" date="2023-02" db="EMBL/GenBank/DDBJ databases">
        <title>Mating type loci evolution in Malassezia.</title>
        <authorList>
            <person name="Coelho M.A."/>
        </authorList>
    </citation>
    <scope>NUCLEOTIDE SEQUENCE</scope>
    <source>
        <strain evidence="17">CBS 14136</strain>
    </source>
</reference>
<organism evidence="17 18">
    <name type="scientific">Malassezia psittaci</name>
    <dbReference type="NCBI Taxonomy" id="1821823"/>
    <lineage>
        <taxon>Eukaryota</taxon>
        <taxon>Fungi</taxon>
        <taxon>Dikarya</taxon>
        <taxon>Basidiomycota</taxon>
        <taxon>Ustilaginomycotina</taxon>
        <taxon>Malasseziomycetes</taxon>
        <taxon>Malasseziales</taxon>
        <taxon>Malasseziaceae</taxon>
        <taxon>Malassezia</taxon>
    </lineage>
</organism>
<dbReference type="PANTHER" id="PTHR43396:SF3">
    <property type="entry name" value="FLAVOHEMOPROTEIN"/>
    <property type="match status" value="1"/>
</dbReference>
<evidence type="ECO:0000256" key="10">
    <source>
        <dbReference type="ARBA" id="ARBA00022857"/>
    </source>
</evidence>
<comment type="cofactor">
    <cofactor evidence="2">
        <name>FAD</name>
        <dbReference type="ChEBI" id="CHEBI:57692"/>
    </cofactor>
</comment>
<name>A0AAF0JFR7_9BASI</name>
<dbReference type="InterPro" id="IPR008333">
    <property type="entry name" value="Cbr1-like_FAD-bd_dom"/>
</dbReference>
<evidence type="ECO:0000256" key="8">
    <source>
        <dbReference type="ARBA" id="ARBA00022723"/>
    </source>
</evidence>
<comment type="catalytic activity">
    <reaction evidence="14">
        <text>2 nitric oxide + NADPH + 2 O2 = 2 nitrate + NADP(+) + H(+)</text>
        <dbReference type="Rhea" id="RHEA:19465"/>
        <dbReference type="ChEBI" id="CHEBI:15378"/>
        <dbReference type="ChEBI" id="CHEBI:15379"/>
        <dbReference type="ChEBI" id="CHEBI:16480"/>
        <dbReference type="ChEBI" id="CHEBI:17632"/>
        <dbReference type="ChEBI" id="CHEBI:57783"/>
        <dbReference type="ChEBI" id="CHEBI:58349"/>
        <dbReference type="EC" id="1.14.12.17"/>
    </reaction>
</comment>
<keyword evidence="10" id="KW-0521">NADP</keyword>
<dbReference type="PANTHER" id="PTHR43396">
    <property type="entry name" value="FLAVOHEMOPROTEIN"/>
    <property type="match status" value="1"/>
</dbReference>
<evidence type="ECO:0000259" key="16">
    <source>
        <dbReference type="PROSITE" id="PS51384"/>
    </source>
</evidence>
<sequence length="396" mass="43929">MLSTKSQPVIQATLPVIAERIPHITPVFYADMFKARPDLLDGMFSRSAQRDGTQARALAGSIAVFAQWILEHPDSFPEEMMSRVANKHASLGLQPHEYDTVYKYLFGAIAKDLGDAATPDIVEAWTEVYWLLARALINLERKLYAQQANDSVRAPFKLVKRTQVTKDVVDMVFEPADNTAMTPGKAGQYISIYAHTSDGLLQPRQFTLLPAEETQRRVAIKLDPQGEMTTILQKEEVGAVLDISNPYGDMTLETLETDPESPLVLICAGIGVTPVLAFVEKLAAQKSEQEVMIIASAHSLADAPLRDELLERANGLKNVKVLYGTTQEKDGDFAGRINVSTLGIPVNASVFLCGPLKFMQEIRSQLVEVGIAKHKIFYEIFGADQWMLHDQNRTEK</sequence>
<dbReference type="Gene3D" id="3.40.50.80">
    <property type="entry name" value="Nucleotide-binding domain of ferredoxin-NADP reductase (FNR) module"/>
    <property type="match status" value="1"/>
</dbReference>
<dbReference type="PROSITE" id="PS01033">
    <property type="entry name" value="GLOBIN"/>
    <property type="match status" value="1"/>
</dbReference>
<dbReference type="Pfam" id="PF00970">
    <property type="entry name" value="FAD_binding_6"/>
    <property type="match status" value="1"/>
</dbReference>
<comment type="cofactor">
    <cofactor evidence="1">
        <name>heme b</name>
        <dbReference type="ChEBI" id="CHEBI:60344"/>
    </cofactor>
</comment>
<keyword evidence="5" id="KW-0216">Detoxification</keyword>
<dbReference type="InterPro" id="IPR039261">
    <property type="entry name" value="FNR_nucleotide-bd"/>
</dbReference>
<dbReference type="Gene3D" id="1.10.490.10">
    <property type="entry name" value="Globins"/>
    <property type="match status" value="1"/>
</dbReference>
<evidence type="ECO:0000256" key="14">
    <source>
        <dbReference type="ARBA" id="ARBA00049433"/>
    </source>
</evidence>
<dbReference type="GO" id="GO:0020037">
    <property type="term" value="F:heme binding"/>
    <property type="evidence" value="ECO:0007669"/>
    <property type="project" value="InterPro"/>
</dbReference>
<keyword evidence="12" id="KW-0520">NAD</keyword>
<dbReference type="GO" id="GO:0046872">
    <property type="term" value="F:metal ion binding"/>
    <property type="evidence" value="ECO:0007669"/>
    <property type="project" value="UniProtKB-KW"/>
</dbReference>
<evidence type="ECO:0000256" key="13">
    <source>
        <dbReference type="ARBA" id="ARBA00048649"/>
    </source>
</evidence>
<dbReference type="GO" id="GO:0019825">
    <property type="term" value="F:oxygen binding"/>
    <property type="evidence" value="ECO:0007669"/>
    <property type="project" value="InterPro"/>
</dbReference>
<keyword evidence="9" id="KW-0274">FAD</keyword>
<dbReference type="GO" id="GO:0046210">
    <property type="term" value="P:nitric oxide catabolic process"/>
    <property type="evidence" value="ECO:0007669"/>
    <property type="project" value="TreeGrafter"/>
</dbReference>
<dbReference type="InterPro" id="IPR009050">
    <property type="entry name" value="Globin-like_sf"/>
</dbReference>
<gene>
    <name evidence="17" type="ORF">MPSI1_003689</name>
</gene>
<dbReference type="SUPFAM" id="SSF63380">
    <property type="entry name" value="Riboflavin synthase domain-like"/>
    <property type="match status" value="1"/>
</dbReference>
<protein>
    <recommendedName>
        <fullName evidence="4">nitric oxide dioxygenase</fullName>
        <ecNumber evidence="4">1.14.12.17</ecNumber>
    </recommendedName>
</protein>
<comment type="catalytic activity">
    <reaction evidence="13">
        <text>2 nitric oxide + NADH + 2 O2 = 2 nitrate + NAD(+) + H(+)</text>
        <dbReference type="Rhea" id="RHEA:19469"/>
        <dbReference type="ChEBI" id="CHEBI:15378"/>
        <dbReference type="ChEBI" id="CHEBI:15379"/>
        <dbReference type="ChEBI" id="CHEBI:16480"/>
        <dbReference type="ChEBI" id="CHEBI:17632"/>
        <dbReference type="ChEBI" id="CHEBI:57540"/>
        <dbReference type="ChEBI" id="CHEBI:57945"/>
        <dbReference type="EC" id="1.14.12.17"/>
    </reaction>
</comment>
<evidence type="ECO:0000256" key="4">
    <source>
        <dbReference type="ARBA" id="ARBA00012229"/>
    </source>
</evidence>
<dbReference type="GO" id="GO:0008941">
    <property type="term" value="F:nitric oxide dioxygenase NAD(P)H activity"/>
    <property type="evidence" value="ECO:0007669"/>
    <property type="project" value="UniProtKB-EC"/>
</dbReference>
<evidence type="ECO:0000256" key="9">
    <source>
        <dbReference type="ARBA" id="ARBA00022827"/>
    </source>
</evidence>
<keyword evidence="11" id="KW-0408">Iron</keyword>
<feature type="domain" description="FAD-binding FR-type" evidence="16">
    <location>
        <begin position="151"/>
        <end position="253"/>
    </location>
</feature>
<dbReference type="InterPro" id="IPR000971">
    <property type="entry name" value="Globin"/>
</dbReference>
<dbReference type="Proteomes" id="UP001214628">
    <property type="component" value="Chromosome 6"/>
</dbReference>
<dbReference type="GO" id="GO:0009636">
    <property type="term" value="P:response to toxic substance"/>
    <property type="evidence" value="ECO:0007669"/>
    <property type="project" value="UniProtKB-KW"/>
</dbReference>
<dbReference type="SUPFAM" id="SSF52343">
    <property type="entry name" value="Ferredoxin reductase-like, C-terminal NADP-linked domain"/>
    <property type="match status" value="1"/>
</dbReference>
<evidence type="ECO:0000256" key="5">
    <source>
        <dbReference type="ARBA" id="ARBA00022575"/>
    </source>
</evidence>
<evidence type="ECO:0000259" key="15">
    <source>
        <dbReference type="PROSITE" id="PS01033"/>
    </source>
</evidence>
<dbReference type="Pfam" id="PF00175">
    <property type="entry name" value="NAD_binding_1"/>
    <property type="match status" value="1"/>
</dbReference>
<dbReference type="InterPro" id="IPR017927">
    <property type="entry name" value="FAD-bd_FR_type"/>
</dbReference>
<dbReference type="Gene3D" id="2.40.30.10">
    <property type="entry name" value="Translation factors"/>
    <property type="match status" value="1"/>
</dbReference>
<evidence type="ECO:0000256" key="6">
    <source>
        <dbReference type="ARBA" id="ARBA00022617"/>
    </source>
</evidence>
<evidence type="ECO:0000256" key="7">
    <source>
        <dbReference type="ARBA" id="ARBA00022630"/>
    </source>
</evidence>